<comment type="caution">
    <text evidence="9">The sequence shown here is derived from an EMBL/GenBank/DDBJ whole genome shotgun (WGS) entry which is preliminary data.</text>
</comment>
<dbReference type="Gene3D" id="3.90.420.10">
    <property type="entry name" value="Oxidoreductase, molybdopterin-binding domain"/>
    <property type="match status" value="1"/>
</dbReference>
<dbReference type="Proteomes" id="UP001150259">
    <property type="component" value="Unassembled WGS sequence"/>
</dbReference>
<feature type="transmembrane region" description="Helical" evidence="6">
    <location>
        <begin position="6"/>
        <end position="25"/>
    </location>
</feature>
<dbReference type="SUPFAM" id="SSF81342">
    <property type="entry name" value="Transmembrane di-heme cytochromes"/>
    <property type="match status" value="1"/>
</dbReference>
<evidence type="ECO:0000256" key="6">
    <source>
        <dbReference type="SAM" id="Phobius"/>
    </source>
</evidence>
<evidence type="ECO:0000313" key="10">
    <source>
        <dbReference type="Proteomes" id="UP001150259"/>
    </source>
</evidence>
<protein>
    <submittedName>
        <fullName evidence="9">Cytochrome b/b6 domain-containing protein</fullName>
    </submittedName>
</protein>
<keyword evidence="2" id="KW-1003">Cell membrane</keyword>
<organism evidence="9 10">
    <name type="scientific">Intrasporangium calvum</name>
    <dbReference type="NCBI Taxonomy" id="53358"/>
    <lineage>
        <taxon>Bacteria</taxon>
        <taxon>Bacillati</taxon>
        <taxon>Actinomycetota</taxon>
        <taxon>Actinomycetes</taxon>
        <taxon>Micrococcales</taxon>
        <taxon>Intrasporangiaceae</taxon>
        <taxon>Intrasporangium</taxon>
    </lineage>
</organism>
<accession>A0ABT5GCS6</accession>
<dbReference type="Pfam" id="PF00174">
    <property type="entry name" value="Oxidored_molyb"/>
    <property type="match status" value="1"/>
</dbReference>
<feature type="domain" description="Cytochrome b561 bacterial/Ni-hydrogenase" evidence="8">
    <location>
        <begin position="6"/>
        <end position="235"/>
    </location>
</feature>
<dbReference type="EMBL" id="JAPFQL010000005">
    <property type="protein sequence ID" value="MDC5696074.1"/>
    <property type="molecule type" value="Genomic_DNA"/>
</dbReference>
<evidence type="ECO:0000256" key="5">
    <source>
        <dbReference type="ARBA" id="ARBA00023136"/>
    </source>
</evidence>
<dbReference type="InterPro" id="IPR051542">
    <property type="entry name" value="Hydrogenase_cytochrome"/>
</dbReference>
<dbReference type="RefSeq" id="WP_272460651.1">
    <property type="nucleotide sequence ID" value="NZ_JAPFQL010000005.1"/>
</dbReference>
<evidence type="ECO:0000259" key="7">
    <source>
        <dbReference type="Pfam" id="PF00174"/>
    </source>
</evidence>
<feature type="transmembrane region" description="Helical" evidence="6">
    <location>
        <begin position="243"/>
        <end position="267"/>
    </location>
</feature>
<dbReference type="InterPro" id="IPR000572">
    <property type="entry name" value="OxRdtase_Mopterin-bd_dom"/>
</dbReference>
<gene>
    <name evidence="9" type="ORF">OO014_02305</name>
</gene>
<proteinExistence type="predicted"/>
<sequence>MTEFDFPAWLRISHLLNFFLIGLLLRSGWQIIATHPRFYWRSDCGPGTEWIKFTRRVVPPEEGAYTAHDDELEPPSWLTLPGRRNPGLGRHWHGLVTLLWVLNGLGYVSLLFLTGEWRRIVPTSWSVFPEAWESLQIYAGLGVPSIEHFTPYDALQRLTYFAVVFIVAPLMMVTGPVMSPAVSSRFPWLPKLFGGRQAARSIHFLGMVILSVFILGHVALVFISHREYNVTHMVFGEYDPTRVAQATTIILTTIAVVVAVWIALSYLSLRDRRRTQRFLFALLEPVRRLTVNKLKPRNRRAQAYTEKDISPYHWTNGRYPAPEESPEWHELAAHDFRDYALEIGPSNDPERIVRISLEQLKALPQQEQIVAHACMQGWTGIAKWKGPKVMDVMALAGPPPADAKYLLVTSFGLAQSMHDGRPLEPFYSCIPIEDCYEDESIFAWSMNDKPLPWTFGAPLRIRVESYVGYKMIKYLRSAEWIADYRTVGDGMGGTREDSGYQAINARI</sequence>
<evidence type="ECO:0000313" key="9">
    <source>
        <dbReference type="EMBL" id="MDC5696074.1"/>
    </source>
</evidence>
<keyword evidence="3 6" id="KW-0812">Transmembrane</keyword>
<evidence type="ECO:0000259" key="8">
    <source>
        <dbReference type="Pfam" id="PF01292"/>
    </source>
</evidence>
<keyword evidence="4 6" id="KW-1133">Transmembrane helix</keyword>
<evidence type="ECO:0000256" key="4">
    <source>
        <dbReference type="ARBA" id="ARBA00022989"/>
    </source>
</evidence>
<dbReference type="InterPro" id="IPR011577">
    <property type="entry name" value="Cyt_b561_bac/Ni-Hgenase"/>
</dbReference>
<dbReference type="PANTHER" id="PTHR30485">
    <property type="entry name" value="NI/FE-HYDROGENASE 1 B-TYPE CYTOCHROME SUBUNIT"/>
    <property type="match status" value="1"/>
</dbReference>
<dbReference type="PANTHER" id="PTHR30485:SF1">
    <property type="entry name" value="CYTOCHROME YDHU-RELATED"/>
    <property type="match status" value="1"/>
</dbReference>
<dbReference type="SUPFAM" id="SSF56524">
    <property type="entry name" value="Oxidoreductase molybdopterin-binding domain"/>
    <property type="match status" value="1"/>
</dbReference>
<feature type="transmembrane region" description="Helical" evidence="6">
    <location>
        <begin position="92"/>
        <end position="113"/>
    </location>
</feature>
<feature type="transmembrane region" description="Helical" evidence="6">
    <location>
        <begin position="202"/>
        <end position="223"/>
    </location>
</feature>
<feature type="transmembrane region" description="Helical" evidence="6">
    <location>
        <begin position="158"/>
        <end position="182"/>
    </location>
</feature>
<evidence type="ECO:0000256" key="2">
    <source>
        <dbReference type="ARBA" id="ARBA00022475"/>
    </source>
</evidence>
<reference evidence="9 10" key="1">
    <citation type="submission" date="2022-11" db="EMBL/GenBank/DDBJ databases">
        <title>Anaerobic phenanthrene biodegradation by a DNRA strain PheN6.</title>
        <authorList>
            <person name="Zhang Z."/>
        </authorList>
    </citation>
    <scope>NUCLEOTIDE SEQUENCE [LARGE SCALE GENOMIC DNA]</scope>
    <source>
        <strain evidence="9 10">PheN6</strain>
    </source>
</reference>
<comment type="subcellular location">
    <subcellularLocation>
        <location evidence="1">Cell membrane</location>
        <topology evidence="1">Multi-pass membrane protein</topology>
    </subcellularLocation>
</comment>
<dbReference type="InterPro" id="IPR036374">
    <property type="entry name" value="OxRdtase_Mopterin-bd_sf"/>
</dbReference>
<feature type="domain" description="Oxidoreductase molybdopterin-binding" evidence="7">
    <location>
        <begin position="335"/>
        <end position="480"/>
    </location>
</feature>
<name>A0ABT5GCS6_9MICO</name>
<dbReference type="InterPro" id="IPR016174">
    <property type="entry name" value="Di-haem_cyt_TM"/>
</dbReference>
<evidence type="ECO:0000256" key="1">
    <source>
        <dbReference type="ARBA" id="ARBA00004651"/>
    </source>
</evidence>
<dbReference type="Pfam" id="PF01292">
    <property type="entry name" value="Ni_hydr_CYTB"/>
    <property type="match status" value="1"/>
</dbReference>
<keyword evidence="5 6" id="KW-0472">Membrane</keyword>
<dbReference type="Gene3D" id="1.20.950.20">
    <property type="entry name" value="Transmembrane di-heme cytochromes, Chain C"/>
    <property type="match status" value="1"/>
</dbReference>
<keyword evidence="10" id="KW-1185">Reference proteome</keyword>
<evidence type="ECO:0000256" key="3">
    <source>
        <dbReference type="ARBA" id="ARBA00022692"/>
    </source>
</evidence>